<name>A0A061H7X0_9BASI</name>
<dbReference type="KEGG" id="pfp:PFL1_03546"/>
<evidence type="ECO:0000256" key="1">
    <source>
        <dbReference type="SAM" id="MobiDB-lite"/>
    </source>
</evidence>
<evidence type="ECO:0000313" key="3">
    <source>
        <dbReference type="EMBL" id="EPQ28743.1"/>
    </source>
</evidence>
<proteinExistence type="predicted"/>
<dbReference type="AlphaFoldDB" id="A0A061H7X0"/>
<reference evidence="3 4" key="1">
    <citation type="journal article" date="2013" name="Plant Cell">
        <title>The transition from a phytopathogenic smut ancestor to an anamorphic biocontrol agent deciphered by comparative whole-genome analysis.</title>
        <authorList>
            <person name="Lefebvre F."/>
            <person name="Joly D.L."/>
            <person name="Labbe C."/>
            <person name="Teichmann B."/>
            <person name="Linning R."/>
            <person name="Belzile F."/>
            <person name="Bakkeren G."/>
            <person name="Belanger R.R."/>
        </authorList>
    </citation>
    <scope>NUCLEOTIDE SEQUENCE [LARGE SCALE GENOMIC DNA]</scope>
    <source>
        <strain evidence="3 4">PF-1</strain>
    </source>
</reference>
<feature type="compositionally biased region" description="Polar residues" evidence="1">
    <location>
        <begin position="8"/>
        <end position="21"/>
    </location>
</feature>
<keyword evidence="2" id="KW-0812">Transmembrane</keyword>
<dbReference type="eggNOG" id="ENOG502SC61">
    <property type="taxonomic scope" value="Eukaryota"/>
</dbReference>
<protein>
    <submittedName>
        <fullName evidence="3">Uncharacterized protein</fullName>
    </submittedName>
</protein>
<gene>
    <name evidence="3" type="ORF">PFL1_03546</name>
</gene>
<dbReference type="EMBL" id="KE361633">
    <property type="protein sequence ID" value="EPQ28743.1"/>
    <property type="molecule type" value="Genomic_DNA"/>
</dbReference>
<evidence type="ECO:0000313" key="4">
    <source>
        <dbReference type="Proteomes" id="UP000053664"/>
    </source>
</evidence>
<dbReference type="GeneID" id="19317655"/>
<feature type="transmembrane region" description="Helical" evidence="2">
    <location>
        <begin position="49"/>
        <end position="68"/>
    </location>
</feature>
<evidence type="ECO:0000256" key="2">
    <source>
        <dbReference type="SAM" id="Phobius"/>
    </source>
</evidence>
<feature type="region of interest" description="Disordered" evidence="1">
    <location>
        <begin position="1"/>
        <end position="29"/>
    </location>
</feature>
<dbReference type="OrthoDB" id="5514856at2759"/>
<organism evidence="3 4">
    <name type="scientific">Pseudozyma flocculosa PF-1</name>
    <dbReference type="NCBI Taxonomy" id="1277687"/>
    <lineage>
        <taxon>Eukaryota</taxon>
        <taxon>Fungi</taxon>
        <taxon>Dikarya</taxon>
        <taxon>Basidiomycota</taxon>
        <taxon>Ustilaginomycotina</taxon>
        <taxon>Ustilaginomycetes</taxon>
        <taxon>Ustilaginales</taxon>
        <taxon>Ustilaginaceae</taxon>
        <taxon>Pseudozyma</taxon>
    </lineage>
</organism>
<dbReference type="HOGENOM" id="CLU_196995_0_0_1"/>
<keyword evidence="2" id="KW-1133">Transmembrane helix</keyword>
<accession>A0A061H7X0</accession>
<keyword evidence="2" id="KW-0472">Membrane</keyword>
<sequence length="79" mass="8518">MASRKNDSYLSAQPGFLTSPSGAGGAQKRPRSWFSHFLATQVLAPEHRVGNLSILWGLSVFTAGIVFVRKAGDLITPVF</sequence>
<dbReference type="RefSeq" id="XP_007879257.1">
    <property type="nucleotide sequence ID" value="XM_007881066.1"/>
</dbReference>
<dbReference type="Proteomes" id="UP000053664">
    <property type="component" value="Unassembled WGS sequence"/>
</dbReference>